<dbReference type="PANTHER" id="PTHR24365:SF522">
    <property type="entry name" value="LOW QUALITY PROTEIN: TOLL-LIKE RECEPTOR 13-RELATED"/>
    <property type="match status" value="1"/>
</dbReference>
<accession>A0A5J6SBB3</accession>
<dbReference type="GO" id="GO:0038023">
    <property type="term" value="F:signaling receptor activity"/>
    <property type="evidence" value="ECO:0007669"/>
    <property type="project" value="TreeGrafter"/>
</dbReference>
<evidence type="ECO:0000256" key="6">
    <source>
        <dbReference type="ARBA" id="ARBA00022729"/>
    </source>
</evidence>
<evidence type="ECO:0000256" key="14">
    <source>
        <dbReference type="SAM" id="Phobius"/>
    </source>
</evidence>
<feature type="transmembrane region" description="Helical" evidence="14">
    <location>
        <begin position="754"/>
        <end position="784"/>
    </location>
</feature>
<feature type="signal peptide" evidence="15">
    <location>
        <begin position="1"/>
        <end position="34"/>
    </location>
</feature>
<dbReference type="SMART" id="SM00369">
    <property type="entry name" value="LRR_TYP"/>
    <property type="match status" value="15"/>
</dbReference>
<dbReference type="FunFam" id="3.80.10.10:FF:000770">
    <property type="entry name" value="Uncharacterized protein"/>
    <property type="match status" value="1"/>
</dbReference>
<name>A0A5J6SBB3_9TELE</name>
<protein>
    <submittedName>
        <fullName evidence="17">Toll-like receptor 23-1</fullName>
    </submittedName>
</protein>
<dbReference type="InterPro" id="IPR035897">
    <property type="entry name" value="Toll_tir_struct_dom_sf"/>
</dbReference>
<keyword evidence="3" id="KW-0399">Innate immunity</keyword>
<evidence type="ECO:0000313" key="17">
    <source>
        <dbReference type="EMBL" id="QFE31826.1"/>
    </source>
</evidence>
<evidence type="ECO:0000256" key="7">
    <source>
        <dbReference type="ARBA" id="ARBA00022737"/>
    </source>
</evidence>
<keyword evidence="6 15" id="KW-0732">Signal</keyword>
<keyword evidence="13" id="KW-0395">Inflammatory response</keyword>
<dbReference type="SMART" id="SM00255">
    <property type="entry name" value="TIR"/>
    <property type="match status" value="1"/>
</dbReference>
<reference evidence="17" key="1">
    <citation type="submission" date="2019-04" db="EMBL/GenBank/DDBJ databases">
        <authorList>
            <person name="Zhang Y."/>
        </authorList>
    </citation>
    <scope>NUCLEOTIDE SEQUENCE</scope>
</reference>
<evidence type="ECO:0000256" key="12">
    <source>
        <dbReference type="ARBA" id="ARBA00023180"/>
    </source>
</evidence>
<dbReference type="InterPro" id="IPR032675">
    <property type="entry name" value="LRR_dom_sf"/>
</dbReference>
<dbReference type="Gene3D" id="3.80.10.10">
    <property type="entry name" value="Ribonuclease Inhibitor"/>
    <property type="match status" value="3"/>
</dbReference>
<dbReference type="GO" id="GO:0006954">
    <property type="term" value="P:inflammatory response"/>
    <property type="evidence" value="ECO:0007669"/>
    <property type="project" value="UniProtKB-KW"/>
</dbReference>
<evidence type="ECO:0000256" key="3">
    <source>
        <dbReference type="ARBA" id="ARBA00022588"/>
    </source>
</evidence>
<keyword evidence="9 14" id="KW-1133">Transmembrane helix</keyword>
<keyword evidence="5 14" id="KW-0812">Transmembrane</keyword>
<dbReference type="GO" id="GO:0005886">
    <property type="term" value="C:plasma membrane"/>
    <property type="evidence" value="ECO:0007669"/>
    <property type="project" value="TreeGrafter"/>
</dbReference>
<dbReference type="SUPFAM" id="SSF52200">
    <property type="entry name" value="Toll/Interleukin receptor TIR domain"/>
    <property type="match status" value="1"/>
</dbReference>
<evidence type="ECO:0000256" key="10">
    <source>
        <dbReference type="ARBA" id="ARBA00023136"/>
    </source>
</evidence>
<dbReference type="SUPFAM" id="SSF52058">
    <property type="entry name" value="L domain-like"/>
    <property type="match status" value="2"/>
</dbReference>
<proteinExistence type="evidence at transcript level"/>
<keyword evidence="11 17" id="KW-0675">Receptor</keyword>
<keyword evidence="4" id="KW-0433">Leucine-rich repeat</keyword>
<evidence type="ECO:0000256" key="15">
    <source>
        <dbReference type="SAM" id="SignalP"/>
    </source>
</evidence>
<evidence type="ECO:0000256" key="1">
    <source>
        <dbReference type="ARBA" id="ARBA00004479"/>
    </source>
</evidence>
<evidence type="ECO:0000256" key="5">
    <source>
        <dbReference type="ARBA" id="ARBA00022692"/>
    </source>
</evidence>
<comment type="subcellular location">
    <subcellularLocation>
        <location evidence="1">Membrane</location>
        <topology evidence="1">Single-pass type I membrane protein</topology>
    </subcellularLocation>
</comment>
<dbReference type="GO" id="GO:0045087">
    <property type="term" value="P:innate immune response"/>
    <property type="evidence" value="ECO:0007669"/>
    <property type="project" value="UniProtKB-KW"/>
</dbReference>
<keyword evidence="12" id="KW-0325">Glycoprotein</keyword>
<dbReference type="SMART" id="SM00365">
    <property type="entry name" value="LRR_SD22"/>
    <property type="match status" value="6"/>
</dbReference>
<dbReference type="GO" id="GO:0007165">
    <property type="term" value="P:signal transduction"/>
    <property type="evidence" value="ECO:0007669"/>
    <property type="project" value="InterPro"/>
</dbReference>
<evidence type="ECO:0000256" key="8">
    <source>
        <dbReference type="ARBA" id="ARBA00022859"/>
    </source>
</evidence>
<keyword evidence="8" id="KW-0391">Immunity</keyword>
<dbReference type="InterPro" id="IPR000157">
    <property type="entry name" value="TIR_dom"/>
</dbReference>
<dbReference type="AlphaFoldDB" id="A0A5J6SBB3"/>
<dbReference type="PROSITE" id="PS51450">
    <property type="entry name" value="LRR"/>
    <property type="match status" value="3"/>
</dbReference>
<evidence type="ECO:0000256" key="2">
    <source>
        <dbReference type="ARBA" id="ARBA00009634"/>
    </source>
</evidence>
<dbReference type="FunFam" id="3.80.10.10:FF:001164">
    <property type="entry name" value="GH01279p"/>
    <property type="match status" value="1"/>
</dbReference>
<evidence type="ECO:0000256" key="4">
    <source>
        <dbReference type="ARBA" id="ARBA00022614"/>
    </source>
</evidence>
<evidence type="ECO:0000256" key="9">
    <source>
        <dbReference type="ARBA" id="ARBA00022989"/>
    </source>
</evidence>
<sequence length="955" mass="108607">MMLPLKITEPVRGSCSLSLVLLLVCLLHHNPAFAFSLKNCTILNPENVNDVIVTCEYRDLAAFPNDIPKNATSLDLSSNNLRAITGRDLRCLSKLQAMAIKHNVISQIDDGAFADLGELTYLDMEDNNLRGLSDDTFHGLSKLISLSLVMNFISHISPMAFQPLLSIQTILLGDNLLHHVADFASVFKLPTLNHLLLENNKFTSFESDELPFDTSNLSSLMLAMNALSKFSLQKDVFPRLWSLDLSDVSSDVEWDVADKSFLRGVTSLTLGGTRISFDSYRAMLQTTGSLQTLSLANMRQWIEKGLIDAACQIPSLRTLEVKFSNLENVDDNLLRRCSQLTDLSLFANNLPVVSCEHSLRSMTQLRSLRLSSNQISEVPLAIRGASTLEVLDLSDNLIRELECDAFVHLTRLTELNLNGNHISNLQGCVFQTLSHLEVLNIEQNTIFTFDNTFKANLQSLKYLKMHNNALLQLKQGDFRNLSSLRLLDLESETSFKIDHGAFEGLDSLQTLSVSIRVYDKEVFRGLPQIVNLTLHLSFKVNQQNSQQNDEPPFSHLSHLKRLTIKVYDQYRSIPTPDQLKGLRALESLVTEGFFRKSLHPDTFKYTPLLKHLQVINSDLSHLTPELFWPIPNLQTLDLTNNKIRSLDFLVTANLHALSLLTLSENGLSVISQTVFQSLPALTYLDLTDNPLTCECSNSGFNQWVQSNNQTQVVNGHQYTCAFPVSQQGQMFLDFDVQSCWVDASFVCFISSSCLVVLTLLASFIYHFLRWQLAYAYYLFLAFLYDKKRRRRGKPLQYDAFVSYNVHDEAWVCEEMLPVLEGQQGWRLCLHHRDFQPGKPIVDNITDAIYGSRRTICVISQHYLQSEWCSREIQMASFRLFDEQEDVLILLFLEDIPAMQLSPYYRMRSVVKRRTYLSWPQAGRHPGIFWENVRRALKTCDAPAENMHPLAGYNQE</sequence>
<dbReference type="FunFam" id="3.40.50.10140:FF:000001">
    <property type="entry name" value="Toll-like receptor 2"/>
    <property type="match status" value="1"/>
</dbReference>
<evidence type="ECO:0000259" key="16">
    <source>
        <dbReference type="PROSITE" id="PS50104"/>
    </source>
</evidence>
<comment type="similarity">
    <text evidence="2">Belongs to the Toll-like receptor family.</text>
</comment>
<dbReference type="Pfam" id="PF01582">
    <property type="entry name" value="TIR"/>
    <property type="match status" value="1"/>
</dbReference>
<dbReference type="InterPro" id="IPR001611">
    <property type="entry name" value="Leu-rich_rpt"/>
</dbReference>
<dbReference type="Gene3D" id="3.40.50.10140">
    <property type="entry name" value="Toll/interleukin-1 receptor homology (TIR) domain"/>
    <property type="match status" value="1"/>
</dbReference>
<evidence type="ECO:0000256" key="13">
    <source>
        <dbReference type="ARBA" id="ARBA00023198"/>
    </source>
</evidence>
<keyword evidence="7" id="KW-0677">Repeat</keyword>
<dbReference type="Pfam" id="PF13855">
    <property type="entry name" value="LRR_8"/>
    <property type="match status" value="5"/>
</dbReference>
<dbReference type="PANTHER" id="PTHR24365">
    <property type="entry name" value="TOLL-LIKE RECEPTOR"/>
    <property type="match status" value="1"/>
</dbReference>
<dbReference type="EMBL" id="MK868456">
    <property type="protein sequence ID" value="QFE31826.1"/>
    <property type="molecule type" value="mRNA"/>
</dbReference>
<keyword evidence="10 14" id="KW-0472">Membrane</keyword>
<dbReference type="PROSITE" id="PS50104">
    <property type="entry name" value="TIR"/>
    <property type="match status" value="1"/>
</dbReference>
<feature type="domain" description="TIR" evidence="16">
    <location>
        <begin position="795"/>
        <end position="936"/>
    </location>
</feature>
<feature type="chain" id="PRO_5023809471" evidence="15">
    <location>
        <begin position="35"/>
        <end position="955"/>
    </location>
</feature>
<organism evidence="17">
    <name type="scientific">Sillago sinica</name>
    <dbReference type="NCBI Taxonomy" id="907714"/>
    <lineage>
        <taxon>Eukaryota</taxon>
        <taxon>Metazoa</taxon>
        <taxon>Chordata</taxon>
        <taxon>Craniata</taxon>
        <taxon>Vertebrata</taxon>
        <taxon>Euteleostomi</taxon>
        <taxon>Actinopterygii</taxon>
        <taxon>Neopterygii</taxon>
        <taxon>Teleostei</taxon>
        <taxon>Neoteleostei</taxon>
        <taxon>Acanthomorphata</taxon>
        <taxon>Eupercaria</taxon>
        <taxon>Sillaginidae</taxon>
        <taxon>Sillago</taxon>
    </lineage>
</organism>
<evidence type="ECO:0000256" key="11">
    <source>
        <dbReference type="ARBA" id="ARBA00023170"/>
    </source>
</evidence>
<dbReference type="InterPro" id="IPR003591">
    <property type="entry name" value="Leu-rich_rpt_typical-subtyp"/>
</dbReference>